<dbReference type="EMBL" id="HBNS01000784">
    <property type="protein sequence ID" value="CAE4579023.1"/>
    <property type="molecule type" value="Transcribed_RNA"/>
</dbReference>
<evidence type="ECO:0000256" key="1">
    <source>
        <dbReference type="SAM" id="Phobius"/>
    </source>
</evidence>
<feature type="transmembrane region" description="Helical" evidence="1">
    <location>
        <begin position="123"/>
        <end position="145"/>
    </location>
</feature>
<evidence type="ECO:0000313" key="3">
    <source>
        <dbReference type="EMBL" id="CAD9348302.1"/>
    </source>
</evidence>
<accession>A0A6U3SFP6</accession>
<keyword evidence="2" id="KW-0732">Signal</keyword>
<dbReference type="EMBL" id="HBGN01031545">
    <property type="protein sequence ID" value="CAD9348302.1"/>
    <property type="molecule type" value="Transcribed_RNA"/>
</dbReference>
<keyword evidence="1" id="KW-0472">Membrane</keyword>
<sequence length="171" mass="18050">MMKQAILLALVAILSGSASAYVPSGGPSKAKAAAKPAFDFKKAVGASLTALTIASNVVAAPVSAADFSAAFSPSAFGSSTVVAEKVVREGVYGTYEVDLVQQVDNAESTFKSAKETKSKKGKYTALLAVLVVGSFVIPMAQYFWYVKDDDSSDQFFAEDVPEPEKKKGWFK</sequence>
<keyword evidence="1" id="KW-1133">Transmembrane helix</keyword>
<evidence type="ECO:0000313" key="4">
    <source>
        <dbReference type="EMBL" id="CAE4579023.1"/>
    </source>
</evidence>
<reference evidence="3" key="1">
    <citation type="submission" date="2021-01" db="EMBL/GenBank/DDBJ databases">
        <authorList>
            <person name="Corre E."/>
            <person name="Pelletier E."/>
            <person name="Niang G."/>
            <person name="Scheremetjew M."/>
            <person name="Finn R."/>
            <person name="Kale V."/>
            <person name="Holt S."/>
            <person name="Cochrane G."/>
            <person name="Meng A."/>
            <person name="Brown T."/>
            <person name="Cohen L."/>
        </authorList>
    </citation>
    <scope>NUCLEOTIDE SEQUENCE</scope>
    <source>
        <strain evidence="4">GSO104</strain>
        <strain evidence="3">Pop2</strain>
    </source>
</reference>
<proteinExistence type="predicted"/>
<dbReference type="AlphaFoldDB" id="A0A6U3SFP6"/>
<gene>
    <name evidence="4" type="ORF">DBRI00130_LOCUS618</name>
    <name evidence="3" type="ORF">DBRI1063_LOCUS20345</name>
</gene>
<organism evidence="3">
    <name type="scientific">Ditylum brightwellii</name>
    <dbReference type="NCBI Taxonomy" id="49249"/>
    <lineage>
        <taxon>Eukaryota</taxon>
        <taxon>Sar</taxon>
        <taxon>Stramenopiles</taxon>
        <taxon>Ochrophyta</taxon>
        <taxon>Bacillariophyta</taxon>
        <taxon>Mediophyceae</taxon>
        <taxon>Lithodesmiophycidae</taxon>
        <taxon>Lithodesmiales</taxon>
        <taxon>Lithodesmiaceae</taxon>
        <taxon>Ditylum</taxon>
    </lineage>
</organism>
<evidence type="ECO:0000256" key="2">
    <source>
        <dbReference type="SAM" id="SignalP"/>
    </source>
</evidence>
<feature type="transmembrane region" description="Helical" evidence="1">
    <location>
        <begin position="44"/>
        <end position="64"/>
    </location>
</feature>
<feature type="chain" id="PRO_5036192007" evidence="2">
    <location>
        <begin position="21"/>
        <end position="171"/>
    </location>
</feature>
<feature type="signal peptide" evidence="2">
    <location>
        <begin position="1"/>
        <end position="20"/>
    </location>
</feature>
<protein>
    <submittedName>
        <fullName evidence="3">Uncharacterized protein</fullName>
    </submittedName>
</protein>
<name>A0A6U3SFP6_9STRA</name>
<keyword evidence="1" id="KW-0812">Transmembrane</keyword>